<proteinExistence type="predicted"/>
<dbReference type="AlphaFoldDB" id="A0A9X2BCZ0"/>
<keyword evidence="2" id="KW-0503">Monooxygenase</keyword>
<dbReference type="InterPro" id="IPR007138">
    <property type="entry name" value="ABM_dom"/>
</dbReference>
<evidence type="ECO:0000313" key="3">
    <source>
        <dbReference type="Proteomes" id="UP001139011"/>
    </source>
</evidence>
<sequence>MSPIAVSATLTAKPGREEEAQNVLLEVLKHSRNEEGCLHYNLHQSQDDPKAFMLYELWKNQNAIDSHIESAHYQTYRINIEPLIDVRNVQKWNQIG</sequence>
<name>A0A9X2BCZ0_9BACL</name>
<reference evidence="2" key="1">
    <citation type="submission" date="2021-09" db="EMBL/GenBank/DDBJ databases">
        <title>Genome analysis of Fictibacillus sp. KIGAM418 isolated from marine sediment.</title>
        <authorList>
            <person name="Seo M.-J."/>
            <person name="Cho E.-S."/>
            <person name="Hwang C.Y."/>
        </authorList>
    </citation>
    <scope>NUCLEOTIDE SEQUENCE</scope>
    <source>
        <strain evidence="2">KIGAM418</strain>
    </source>
</reference>
<dbReference type="InterPro" id="IPR050744">
    <property type="entry name" value="AI-2_Isomerase_LsrG"/>
</dbReference>
<feature type="domain" description="ABM" evidence="1">
    <location>
        <begin position="4"/>
        <end position="92"/>
    </location>
</feature>
<keyword evidence="3" id="KW-1185">Reference proteome</keyword>
<dbReference type="PANTHER" id="PTHR33336">
    <property type="entry name" value="QUINOL MONOOXYGENASE YGIN-RELATED"/>
    <property type="match status" value="1"/>
</dbReference>
<dbReference type="GO" id="GO:0004497">
    <property type="term" value="F:monooxygenase activity"/>
    <property type="evidence" value="ECO:0007669"/>
    <property type="project" value="UniProtKB-KW"/>
</dbReference>
<dbReference type="InterPro" id="IPR011008">
    <property type="entry name" value="Dimeric_a/b-barrel"/>
</dbReference>
<protein>
    <submittedName>
        <fullName evidence="2">Antibiotic biosynthesis monooxygenase</fullName>
    </submittedName>
</protein>
<dbReference type="RefSeq" id="WP_248251846.1">
    <property type="nucleotide sequence ID" value="NZ_JAIWJX010000002.1"/>
</dbReference>
<evidence type="ECO:0000259" key="1">
    <source>
        <dbReference type="PROSITE" id="PS51725"/>
    </source>
</evidence>
<dbReference type="Proteomes" id="UP001139011">
    <property type="component" value="Unassembled WGS sequence"/>
</dbReference>
<accession>A0A9X2BCZ0</accession>
<dbReference type="SUPFAM" id="SSF54909">
    <property type="entry name" value="Dimeric alpha+beta barrel"/>
    <property type="match status" value="1"/>
</dbReference>
<gene>
    <name evidence="2" type="ORF">LCY76_05900</name>
</gene>
<dbReference type="Pfam" id="PF03992">
    <property type="entry name" value="ABM"/>
    <property type="match status" value="1"/>
</dbReference>
<dbReference type="EMBL" id="JAIWJX010000002">
    <property type="protein sequence ID" value="MCK6256135.1"/>
    <property type="molecule type" value="Genomic_DNA"/>
</dbReference>
<dbReference type="PANTHER" id="PTHR33336:SF3">
    <property type="entry name" value="ABM DOMAIN-CONTAINING PROTEIN"/>
    <property type="match status" value="1"/>
</dbReference>
<evidence type="ECO:0000313" key="2">
    <source>
        <dbReference type="EMBL" id="MCK6256135.1"/>
    </source>
</evidence>
<comment type="caution">
    <text evidence="2">The sequence shown here is derived from an EMBL/GenBank/DDBJ whole genome shotgun (WGS) entry which is preliminary data.</text>
</comment>
<dbReference type="PROSITE" id="PS51725">
    <property type="entry name" value="ABM"/>
    <property type="match status" value="1"/>
</dbReference>
<organism evidence="2 3">
    <name type="scientific">Fictibacillus marinisediminis</name>
    <dbReference type="NCBI Taxonomy" id="2878389"/>
    <lineage>
        <taxon>Bacteria</taxon>
        <taxon>Bacillati</taxon>
        <taxon>Bacillota</taxon>
        <taxon>Bacilli</taxon>
        <taxon>Bacillales</taxon>
        <taxon>Fictibacillaceae</taxon>
        <taxon>Fictibacillus</taxon>
    </lineage>
</organism>
<dbReference type="Gene3D" id="3.30.70.100">
    <property type="match status" value="1"/>
</dbReference>
<keyword evidence="2" id="KW-0560">Oxidoreductase</keyword>